<dbReference type="AlphaFoldDB" id="T1KES2"/>
<organism evidence="2 3">
    <name type="scientific">Tetranychus urticae</name>
    <name type="common">Two-spotted spider mite</name>
    <dbReference type="NCBI Taxonomy" id="32264"/>
    <lineage>
        <taxon>Eukaryota</taxon>
        <taxon>Metazoa</taxon>
        <taxon>Ecdysozoa</taxon>
        <taxon>Arthropoda</taxon>
        <taxon>Chelicerata</taxon>
        <taxon>Arachnida</taxon>
        <taxon>Acari</taxon>
        <taxon>Acariformes</taxon>
        <taxon>Trombidiformes</taxon>
        <taxon>Prostigmata</taxon>
        <taxon>Eleutherengona</taxon>
        <taxon>Raphignathae</taxon>
        <taxon>Tetranychoidea</taxon>
        <taxon>Tetranychidae</taxon>
        <taxon>Tetranychus</taxon>
    </lineage>
</organism>
<evidence type="ECO:0000313" key="2">
    <source>
        <dbReference type="EnsemblMetazoa" id="tetur10g00550.1"/>
    </source>
</evidence>
<evidence type="ECO:0000256" key="1">
    <source>
        <dbReference type="SAM" id="MobiDB-lite"/>
    </source>
</evidence>
<dbReference type="Proteomes" id="UP000015104">
    <property type="component" value="Unassembled WGS sequence"/>
</dbReference>
<reference evidence="3" key="1">
    <citation type="submission" date="2011-08" db="EMBL/GenBank/DDBJ databases">
        <authorList>
            <person name="Rombauts S."/>
        </authorList>
    </citation>
    <scope>NUCLEOTIDE SEQUENCE</scope>
    <source>
        <strain evidence="3">London</strain>
    </source>
</reference>
<feature type="compositionally biased region" description="Polar residues" evidence="1">
    <location>
        <begin position="1"/>
        <end position="11"/>
    </location>
</feature>
<protein>
    <submittedName>
        <fullName evidence="2">Uncharacterized protein</fullName>
    </submittedName>
</protein>
<feature type="region of interest" description="Disordered" evidence="1">
    <location>
        <begin position="1"/>
        <end position="24"/>
    </location>
</feature>
<reference evidence="2" key="2">
    <citation type="submission" date="2015-06" db="UniProtKB">
        <authorList>
            <consortium name="EnsemblMetazoa"/>
        </authorList>
    </citation>
    <scope>IDENTIFICATION</scope>
</reference>
<dbReference type="HOGENOM" id="CLU_2963788_0_0_1"/>
<sequence>MQILSFSSSLNPYKHTQKTHTNTHSHTQANIHSLFIFDMVINMLQESTDCDYILITFIV</sequence>
<accession>T1KES2</accession>
<name>T1KES2_TETUR</name>
<dbReference type="EnsemblMetazoa" id="tetur10g00550.1">
    <property type="protein sequence ID" value="tetur10g00550.1"/>
    <property type="gene ID" value="tetur10g00550"/>
</dbReference>
<dbReference type="EMBL" id="CAEY01000028">
    <property type="status" value="NOT_ANNOTATED_CDS"/>
    <property type="molecule type" value="Genomic_DNA"/>
</dbReference>
<evidence type="ECO:0000313" key="3">
    <source>
        <dbReference type="Proteomes" id="UP000015104"/>
    </source>
</evidence>
<proteinExistence type="predicted"/>
<keyword evidence="3" id="KW-1185">Reference proteome</keyword>